<evidence type="ECO:0000313" key="1">
    <source>
        <dbReference type="EMBL" id="KAA3674052.1"/>
    </source>
</evidence>
<gene>
    <name evidence="1" type="ORF">DEA37_0013096</name>
</gene>
<dbReference type="EMBL" id="QNGE01003430">
    <property type="protein sequence ID" value="KAA3674052.1"/>
    <property type="molecule type" value="Genomic_DNA"/>
</dbReference>
<evidence type="ECO:0000313" key="2">
    <source>
        <dbReference type="Proteomes" id="UP000324629"/>
    </source>
</evidence>
<comment type="caution">
    <text evidence="1">The sequence shown here is derived from an EMBL/GenBank/DDBJ whole genome shotgun (WGS) entry which is preliminary data.</text>
</comment>
<protein>
    <submittedName>
        <fullName evidence="1">Uncharacterized protein</fullName>
    </submittedName>
</protein>
<keyword evidence="2" id="KW-1185">Reference proteome</keyword>
<organism evidence="1 2">
    <name type="scientific">Paragonimus westermani</name>
    <dbReference type="NCBI Taxonomy" id="34504"/>
    <lineage>
        <taxon>Eukaryota</taxon>
        <taxon>Metazoa</taxon>
        <taxon>Spiralia</taxon>
        <taxon>Lophotrochozoa</taxon>
        <taxon>Platyhelminthes</taxon>
        <taxon>Trematoda</taxon>
        <taxon>Digenea</taxon>
        <taxon>Plagiorchiida</taxon>
        <taxon>Troglotremata</taxon>
        <taxon>Troglotrematidae</taxon>
        <taxon>Paragonimus</taxon>
    </lineage>
</organism>
<accession>A0A5J4NF02</accession>
<feature type="non-terminal residue" evidence="1">
    <location>
        <position position="97"/>
    </location>
</feature>
<name>A0A5J4NF02_9TREM</name>
<dbReference type="AlphaFoldDB" id="A0A5J4NF02"/>
<dbReference type="Proteomes" id="UP000324629">
    <property type="component" value="Unassembled WGS sequence"/>
</dbReference>
<reference evidence="1 2" key="1">
    <citation type="journal article" date="2019" name="Gigascience">
        <title>Whole-genome sequence of the oriental lung fluke Paragonimus westermani.</title>
        <authorList>
            <person name="Oey H."/>
            <person name="Zakrzewski M."/>
            <person name="Narain K."/>
            <person name="Devi K.R."/>
            <person name="Agatsuma T."/>
            <person name="Nawaratna S."/>
            <person name="Gobert G.N."/>
            <person name="Jones M.K."/>
            <person name="Ragan M.A."/>
            <person name="McManus D.P."/>
            <person name="Krause L."/>
        </authorList>
    </citation>
    <scope>NUCLEOTIDE SEQUENCE [LARGE SCALE GENOMIC DNA]</scope>
    <source>
        <strain evidence="1 2">IND2009</strain>
    </source>
</reference>
<sequence>MKFNKAKFRLGDKFAPYFSSQYPIFLTEGRSLFCGRNVEDSVQITALNTETFTQTCKLMDDDKITSFVVNLRDSTIFIALKNLLIKKVEFPSLKVAK</sequence>
<proteinExistence type="predicted"/>